<feature type="domain" description="DAAF9" evidence="1">
    <location>
        <begin position="332"/>
        <end position="477"/>
    </location>
</feature>
<evidence type="ECO:0000259" key="1">
    <source>
        <dbReference type="Pfam" id="PF25204"/>
    </source>
</evidence>
<dbReference type="InterPro" id="IPR057478">
    <property type="entry name" value="DAAF9_2"/>
</dbReference>
<dbReference type="Proteomes" id="UP000274429">
    <property type="component" value="Unassembled WGS sequence"/>
</dbReference>
<sequence>MCLIYSFARIRTFDIIYLNVFRSSKDFRSFLTVTVQGRTSFYLQPITPVSKERRYTLMLILTLSHYTKPSKTSEERKVPVALIHQGVNEVDITPDCIDKTFQDFKEFWGLWQIEVEDVFPEHYIRPSPALFCLNPEDSKRLAKNFFDSNVPQWDRQCVLLVLCLGTTSHDALEHLQACSVDLDVNIRPEVALLSNMGLEDRIKTALKGVKGQFFCQSSAGEALSFSGHKLSMEVMAEESTYARNHLESSLCLSAAQAYHGSLSIDSLLSRCGIPFSYTDDRKHLIKQKLRVTKRFLTCCSNSNSKSSSGSLDEKRFKDANLDERGLSNSLQMTILCGIHGSHMADVAGCIVSAATTNIVWSVLHPKSLTEVSELLISSLRDKKQREESGETRLFRCLLVAPLWISVPEILTHLEFHLRPTCDDPKAASICITSTITCVDLRMCLMGSDGLFSLILPGLCPLFDRGWVNMIIYTNPTKFGQIWTTHLYSLLCSHCSSLGVYRLETISVRFKLPLDKNKWVSALKGLRSNLSPFSEGPIVVYVEASLAFDEDPKSIISCRYWPQIDFLKETKDAFKVESGDTASKTVALYSLIAHFFITRRNVVMRSIYDGDCKEKLRNWLKAWLRECLREAEKLRPLIEKEKLTNDELDEIQECHFPFISIRL</sequence>
<dbReference type="Pfam" id="PF25204">
    <property type="entry name" value="DAAF9_2"/>
    <property type="match status" value="1"/>
</dbReference>
<accession>A0A3P7G4T6</accession>
<evidence type="ECO:0000313" key="2">
    <source>
        <dbReference type="EMBL" id="VDM16415.1"/>
    </source>
</evidence>
<keyword evidence="3" id="KW-1185">Reference proteome</keyword>
<dbReference type="InterPro" id="IPR040342">
    <property type="entry name" value="DNAAF9"/>
</dbReference>
<dbReference type="OrthoDB" id="72033at2759"/>
<proteinExistence type="predicted"/>
<name>A0A3P7G4T6_HYDTA</name>
<evidence type="ECO:0000313" key="3">
    <source>
        <dbReference type="Proteomes" id="UP000274429"/>
    </source>
</evidence>
<reference evidence="2 3" key="1">
    <citation type="submission" date="2018-11" db="EMBL/GenBank/DDBJ databases">
        <authorList>
            <consortium name="Pathogen Informatics"/>
        </authorList>
    </citation>
    <scope>NUCLEOTIDE SEQUENCE [LARGE SCALE GENOMIC DNA]</scope>
</reference>
<protein>
    <recommendedName>
        <fullName evidence="1">DAAF9 domain-containing protein</fullName>
    </recommendedName>
</protein>
<gene>
    <name evidence="2" type="ORF">TTAC_LOCUS411</name>
</gene>
<dbReference type="EMBL" id="UYWX01000034">
    <property type="protein sequence ID" value="VDM16415.1"/>
    <property type="molecule type" value="Genomic_DNA"/>
</dbReference>
<dbReference type="AlphaFoldDB" id="A0A3P7G4T6"/>
<dbReference type="PANTHER" id="PTHR33664:SF1">
    <property type="entry name" value="DYNEIN AXONEMAL ASSEMBLY FACTOR 9"/>
    <property type="match status" value="1"/>
</dbReference>
<dbReference type="PANTHER" id="PTHR33664">
    <property type="entry name" value="RCG26366"/>
    <property type="match status" value="1"/>
</dbReference>
<organism evidence="2 3">
    <name type="scientific">Hydatigena taeniaeformis</name>
    <name type="common">Feline tapeworm</name>
    <name type="synonym">Taenia taeniaeformis</name>
    <dbReference type="NCBI Taxonomy" id="6205"/>
    <lineage>
        <taxon>Eukaryota</taxon>
        <taxon>Metazoa</taxon>
        <taxon>Spiralia</taxon>
        <taxon>Lophotrochozoa</taxon>
        <taxon>Platyhelminthes</taxon>
        <taxon>Cestoda</taxon>
        <taxon>Eucestoda</taxon>
        <taxon>Cyclophyllidea</taxon>
        <taxon>Taeniidae</taxon>
        <taxon>Hydatigera</taxon>
    </lineage>
</organism>